<comment type="caution">
    <text evidence="3">The sequence shown here is derived from an EMBL/GenBank/DDBJ whole genome shotgun (WGS) entry which is preliminary data.</text>
</comment>
<organism evidence="3 4">
    <name type="scientific">Puccinia sorghi</name>
    <dbReference type="NCBI Taxonomy" id="27349"/>
    <lineage>
        <taxon>Eukaryota</taxon>
        <taxon>Fungi</taxon>
        <taxon>Dikarya</taxon>
        <taxon>Basidiomycota</taxon>
        <taxon>Pucciniomycotina</taxon>
        <taxon>Pucciniomycetes</taxon>
        <taxon>Pucciniales</taxon>
        <taxon>Pucciniaceae</taxon>
        <taxon>Puccinia</taxon>
    </lineage>
</organism>
<keyword evidence="4" id="KW-1185">Reference proteome</keyword>
<name>A0A0L6V3E4_9BASI</name>
<feature type="transmembrane region" description="Helical" evidence="2">
    <location>
        <begin position="281"/>
        <end position="300"/>
    </location>
</feature>
<dbReference type="Proteomes" id="UP000037035">
    <property type="component" value="Unassembled WGS sequence"/>
</dbReference>
<feature type="transmembrane region" description="Helical" evidence="2">
    <location>
        <begin position="89"/>
        <end position="114"/>
    </location>
</feature>
<evidence type="ECO:0000313" key="4">
    <source>
        <dbReference type="Proteomes" id="UP000037035"/>
    </source>
</evidence>
<dbReference type="AlphaFoldDB" id="A0A0L6V3E4"/>
<feature type="transmembrane region" description="Helical" evidence="2">
    <location>
        <begin position="340"/>
        <end position="360"/>
    </location>
</feature>
<dbReference type="EMBL" id="LAVV01007633">
    <property type="protein sequence ID" value="KNZ55303.1"/>
    <property type="molecule type" value="Genomic_DNA"/>
</dbReference>
<feature type="transmembrane region" description="Helical" evidence="2">
    <location>
        <begin position="174"/>
        <end position="199"/>
    </location>
</feature>
<protein>
    <submittedName>
        <fullName evidence="3">Uncharacterized protein</fullName>
    </submittedName>
</protein>
<keyword evidence="2" id="KW-0472">Membrane</keyword>
<feature type="transmembrane region" description="Helical" evidence="2">
    <location>
        <begin position="134"/>
        <end position="153"/>
    </location>
</feature>
<gene>
    <name evidence="3" type="ORF">VP01_2718g3</name>
</gene>
<keyword evidence="2" id="KW-1133">Transmembrane helix</keyword>
<accession>A0A0L6V3E4</accession>
<evidence type="ECO:0000256" key="1">
    <source>
        <dbReference type="SAM" id="MobiDB-lite"/>
    </source>
</evidence>
<keyword evidence="2" id="KW-0812">Transmembrane</keyword>
<dbReference type="VEuPathDB" id="FungiDB:VP01_2718g3"/>
<evidence type="ECO:0000256" key="2">
    <source>
        <dbReference type="SAM" id="Phobius"/>
    </source>
</evidence>
<evidence type="ECO:0000313" key="3">
    <source>
        <dbReference type="EMBL" id="KNZ55303.1"/>
    </source>
</evidence>
<reference evidence="3 4" key="1">
    <citation type="submission" date="2015-08" db="EMBL/GenBank/DDBJ databases">
        <title>Next Generation Sequencing and Analysis of the Genome of Puccinia sorghi L Schw, the Causal Agent of Maize Common Rust.</title>
        <authorList>
            <person name="Rochi L."/>
            <person name="Burguener G."/>
            <person name="Darino M."/>
            <person name="Turjanski A."/>
            <person name="Kreff E."/>
            <person name="Dieguez M.J."/>
            <person name="Sacco F."/>
        </authorList>
    </citation>
    <scope>NUCLEOTIDE SEQUENCE [LARGE SCALE GENOMIC DNA]</scope>
    <source>
        <strain evidence="3 4">RO10H11247</strain>
    </source>
</reference>
<feature type="region of interest" description="Disordered" evidence="1">
    <location>
        <begin position="444"/>
        <end position="467"/>
    </location>
</feature>
<feature type="transmembrane region" description="Helical" evidence="2">
    <location>
        <begin position="46"/>
        <end position="68"/>
    </location>
</feature>
<dbReference type="OrthoDB" id="2499926at2759"/>
<proteinExistence type="predicted"/>
<sequence>MSRLSLNTAPGLTCVPSDSSFTNVYYAIHNLLKAKNDPSTYSWSRVTLITMVFAHLIMLLMALSVILVRLSNRKFMLGYITRHGVLRPNATGCVTVCYILYDIFAVVGLGMQLAIDYGISNPEAKVHIPGIKYVIIWIGVWCFCWSTACQYICARWDPPWQSNSSDRKLNVVPYSVIVMLNVIFIGVAIISVAIIVTVFSLSNSQYIYLQRAVDSIEAALSKANMTSANPDVAFQAASNLPGHPLSQLHHLIHEFSHWLKIRITTCLTLNSCLLVVRLPPLFPQIIGAYTPFIFSTYRQLKQYEKLAPKEWVEGKKGPQKHSRPHKKGARIDCKKEMRSLLVTAGVIYSVLLVEWPLLAWEFMHISAGKCRSGDGLAIREMVGIRCHHFHYWERVSKKPSMDHVPIVDTNDPLNRIIAFILAQTIRIVQPRPWHFVCCLRRKSTPPPGADMPENEQKEAKKSKLSRAMSNNVPVRELTVSVVQVTHSQASEPLEQPNFDLLRNWTQKKTVQDDVIQHHLDLESALDPQLGEEKDFEMDCLRRPKSQYEHLKR</sequence>